<dbReference type="EMBL" id="BAABHM010000032">
    <property type="protein sequence ID" value="GAA4719230.1"/>
    <property type="molecule type" value="Genomic_DNA"/>
</dbReference>
<keyword evidence="4" id="KW-1185">Reference proteome</keyword>
<organism evidence="3 4">
    <name type="scientific">Promicromonospora umidemergens</name>
    <dbReference type="NCBI Taxonomy" id="629679"/>
    <lineage>
        <taxon>Bacteria</taxon>
        <taxon>Bacillati</taxon>
        <taxon>Actinomycetota</taxon>
        <taxon>Actinomycetes</taxon>
        <taxon>Micrococcales</taxon>
        <taxon>Promicromonosporaceae</taxon>
        <taxon>Promicromonospora</taxon>
    </lineage>
</organism>
<evidence type="ECO:0000256" key="1">
    <source>
        <dbReference type="SAM" id="MobiDB-lite"/>
    </source>
</evidence>
<dbReference type="PRINTS" id="PR01217">
    <property type="entry name" value="PRICHEXTENSN"/>
</dbReference>
<keyword evidence="2" id="KW-0812">Transmembrane</keyword>
<feature type="region of interest" description="Disordered" evidence="1">
    <location>
        <begin position="1"/>
        <end position="24"/>
    </location>
</feature>
<protein>
    <submittedName>
        <fullName evidence="3">Uncharacterized protein</fullName>
    </submittedName>
</protein>
<feature type="compositionally biased region" description="Pro residues" evidence="1">
    <location>
        <begin position="217"/>
        <end position="231"/>
    </location>
</feature>
<proteinExistence type="predicted"/>
<sequence length="258" mass="26803">MSRGSAHQRRNVTAEGHKAVSDPQGELSVRNRLIVTGTAAAMVLTAGIVGAVAVQPGQDQDRETTAAPVAPDALQGLPPMMVKRDPTSRPGKNSTVDVRSNRAPQGSLFTYTPPPAATYTPKHMADSYTDQPGSPFTMRPPPAVDVGNGTWPSIPEAPSDRPTVKPTPPPTQGPTTPPAQSPEPTPTPTPTPTPEPTPTPTPEPTPEPTDPPSEEPVGPPAEEPTEPPPAEPTVEPTTEPSEEPVTEPGAEPSTGPTE</sequence>
<dbReference type="Proteomes" id="UP001500843">
    <property type="component" value="Unassembled WGS sequence"/>
</dbReference>
<feature type="compositionally biased region" description="Polar residues" evidence="1">
    <location>
        <begin position="90"/>
        <end position="109"/>
    </location>
</feature>
<feature type="region of interest" description="Disordered" evidence="1">
    <location>
        <begin position="59"/>
        <end position="258"/>
    </location>
</feature>
<feature type="transmembrane region" description="Helical" evidence="2">
    <location>
        <begin position="33"/>
        <end position="54"/>
    </location>
</feature>
<feature type="compositionally biased region" description="Basic residues" evidence="1">
    <location>
        <begin position="1"/>
        <end position="10"/>
    </location>
</feature>
<keyword evidence="2" id="KW-0472">Membrane</keyword>
<keyword evidence="2" id="KW-1133">Transmembrane helix</keyword>
<name>A0ABP8Y0D3_9MICO</name>
<reference evidence="4" key="1">
    <citation type="journal article" date="2019" name="Int. J. Syst. Evol. Microbiol.">
        <title>The Global Catalogue of Microorganisms (GCM) 10K type strain sequencing project: providing services to taxonomists for standard genome sequencing and annotation.</title>
        <authorList>
            <consortium name="The Broad Institute Genomics Platform"/>
            <consortium name="The Broad Institute Genome Sequencing Center for Infectious Disease"/>
            <person name="Wu L."/>
            <person name="Ma J."/>
        </authorList>
    </citation>
    <scope>NUCLEOTIDE SEQUENCE [LARGE SCALE GENOMIC DNA]</scope>
    <source>
        <strain evidence="4">JCM 17975</strain>
    </source>
</reference>
<evidence type="ECO:0000313" key="4">
    <source>
        <dbReference type="Proteomes" id="UP001500843"/>
    </source>
</evidence>
<evidence type="ECO:0000256" key="2">
    <source>
        <dbReference type="SAM" id="Phobius"/>
    </source>
</evidence>
<evidence type="ECO:0000313" key="3">
    <source>
        <dbReference type="EMBL" id="GAA4719230.1"/>
    </source>
</evidence>
<feature type="compositionally biased region" description="Pro residues" evidence="1">
    <location>
        <begin position="165"/>
        <end position="211"/>
    </location>
</feature>
<gene>
    <name evidence="3" type="ORF">GCM10023198_48740</name>
</gene>
<comment type="caution">
    <text evidence="3">The sequence shown here is derived from an EMBL/GenBank/DDBJ whole genome shotgun (WGS) entry which is preliminary data.</text>
</comment>
<accession>A0ABP8Y0D3</accession>